<sequence>MEKCTVISDGDKIKTIREKYDLKQDEISGNDITRNLISEIETNKANITKKTAEVIIKNLTELAKKKGFKVTETVEYLMENQIEQANKILDDYIEELKALVISRDGSFIETLKKAEVFLIDWDIKDKKLRIYELAGDYFCNQNDFYKSSIYYEKANALINKRQFAKELLNILRKLSMVYFYTEKYKESIKCSEFATIYFSDIDNKNRAVFLYNSALCYEKLKNFNKALDSFDEVEQIIDKNDESKYVQILIGKATCLLLLKKYDEALKIFNKILELVNEKDIEKYLITLVNMSNVYIEINDNSKVNEILEIILKQVKNINVNFTYVSDIYILK</sequence>
<gene>
    <name evidence="1" type="ORF">ACJDT4_03295</name>
</gene>
<dbReference type="InterPro" id="IPR001387">
    <property type="entry name" value="Cro/C1-type_HTH"/>
</dbReference>
<dbReference type="CDD" id="cd00093">
    <property type="entry name" value="HTH_XRE"/>
    <property type="match status" value="1"/>
</dbReference>
<evidence type="ECO:0000313" key="1">
    <source>
        <dbReference type="EMBL" id="MFL0249434.1"/>
    </source>
</evidence>
<keyword evidence="2" id="KW-1185">Reference proteome</keyword>
<dbReference type="Gene3D" id="1.10.260.40">
    <property type="entry name" value="lambda repressor-like DNA-binding domains"/>
    <property type="match status" value="1"/>
</dbReference>
<dbReference type="EMBL" id="JBJIAA010000002">
    <property type="protein sequence ID" value="MFL0249434.1"/>
    <property type="molecule type" value="Genomic_DNA"/>
</dbReference>
<evidence type="ECO:0000313" key="2">
    <source>
        <dbReference type="Proteomes" id="UP001623592"/>
    </source>
</evidence>
<dbReference type="InterPro" id="IPR019734">
    <property type="entry name" value="TPR_rpt"/>
</dbReference>
<name>A0ABW8TER4_9CLOT</name>
<dbReference type="SUPFAM" id="SSF47413">
    <property type="entry name" value="lambda repressor-like DNA-binding domains"/>
    <property type="match status" value="1"/>
</dbReference>
<organism evidence="1 2">
    <name type="scientific">Clostridium neuense</name>
    <dbReference type="NCBI Taxonomy" id="1728934"/>
    <lineage>
        <taxon>Bacteria</taxon>
        <taxon>Bacillati</taxon>
        <taxon>Bacillota</taxon>
        <taxon>Clostridia</taxon>
        <taxon>Eubacteriales</taxon>
        <taxon>Clostridiaceae</taxon>
        <taxon>Clostridium</taxon>
    </lineage>
</organism>
<dbReference type="RefSeq" id="WP_406786101.1">
    <property type="nucleotide sequence ID" value="NZ_JBJIAA010000002.1"/>
</dbReference>
<dbReference type="InterPro" id="IPR010982">
    <property type="entry name" value="Lambda_DNA-bd_dom_sf"/>
</dbReference>
<accession>A0ABW8TER4</accession>
<dbReference type="Proteomes" id="UP001623592">
    <property type="component" value="Unassembled WGS sequence"/>
</dbReference>
<dbReference type="SMART" id="SM00028">
    <property type="entry name" value="TPR"/>
    <property type="match status" value="2"/>
</dbReference>
<dbReference type="Gene3D" id="1.25.40.10">
    <property type="entry name" value="Tetratricopeptide repeat domain"/>
    <property type="match status" value="2"/>
</dbReference>
<proteinExistence type="predicted"/>
<dbReference type="SUPFAM" id="SSF48452">
    <property type="entry name" value="TPR-like"/>
    <property type="match status" value="1"/>
</dbReference>
<dbReference type="Pfam" id="PF13424">
    <property type="entry name" value="TPR_12"/>
    <property type="match status" value="1"/>
</dbReference>
<protein>
    <submittedName>
        <fullName evidence="1">Tetratricopeptide repeat protein</fullName>
    </submittedName>
</protein>
<comment type="caution">
    <text evidence="1">The sequence shown here is derived from an EMBL/GenBank/DDBJ whole genome shotgun (WGS) entry which is preliminary data.</text>
</comment>
<reference evidence="1 2" key="1">
    <citation type="submission" date="2024-11" db="EMBL/GenBank/DDBJ databases">
        <authorList>
            <person name="Heng Y.C."/>
            <person name="Lim A.C.H."/>
            <person name="Lee J.K.Y."/>
            <person name="Kittelmann S."/>
        </authorList>
    </citation>
    <scope>NUCLEOTIDE SEQUENCE [LARGE SCALE GENOMIC DNA]</scope>
    <source>
        <strain evidence="1 2">WILCCON 0114</strain>
    </source>
</reference>
<dbReference type="InterPro" id="IPR011990">
    <property type="entry name" value="TPR-like_helical_dom_sf"/>
</dbReference>